<accession>A0AAW1PXZ6</accession>
<evidence type="ECO:0000313" key="2">
    <source>
        <dbReference type="Proteomes" id="UP001438707"/>
    </source>
</evidence>
<evidence type="ECO:0000313" key="1">
    <source>
        <dbReference type="EMBL" id="KAK9818561.1"/>
    </source>
</evidence>
<keyword evidence="2" id="KW-1185">Reference proteome</keyword>
<reference evidence="1 2" key="1">
    <citation type="journal article" date="2024" name="Nat. Commun.">
        <title>Phylogenomics reveals the evolutionary origins of lichenization in chlorophyte algae.</title>
        <authorList>
            <person name="Puginier C."/>
            <person name="Libourel C."/>
            <person name="Otte J."/>
            <person name="Skaloud P."/>
            <person name="Haon M."/>
            <person name="Grisel S."/>
            <person name="Petersen M."/>
            <person name="Berrin J.G."/>
            <person name="Delaux P.M."/>
            <person name="Dal Grande F."/>
            <person name="Keller J."/>
        </authorList>
    </citation>
    <scope>NUCLEOTIDE SEQUENCE [LARGE SCALE GENOMIC DNA]</scope>
    <source>
        <strain evidence="1 2">SAG 2145</strain>
    </source>
</reference>
<protein>
    <submittedName>
        <fullName evidence="1">Uncharacterized protein</fullName>
    </submittedName>
</protein>
<organism evidence="1 2">
    <name type="scientific">Apatococcus lobatus</name>
    <dbReference type="NCBI Taxonomy" id="904363"/>
    <lineage>
        <taxon>Eukaryota</taxon>
        <taxon>Viridiplantae</taxon>
        <taxon>Chlorophyta</taxon>
        <taxon>core chlorophytes</taxon>
        <taxon>Trebouxiophyceae</taxon>
        <taxon>Chlorellales</taxon>
        <taxon>Chlorellaceae</taxon>
        <taxon>Apatococcus</taxon>
    </lineage>
</organism>
<dbReference type="Proteomes" id="UP001438707">
    <property type="component" value="Unassembled WGS sequence"/>
</dbReference>
<gene>
    <name evidence="1" type="ORF">WJX74_009529</name>
</gene>
<dbReference type="EMBL" id="JALJOS010000060">
    <property type="protein sequence ID" value="KAK9818561.1"/>
    <property type="molecule type" value="Genomic_DNA"/>
</dbReference>
<proteinExistence type="predicted"/>
<sequence>MAIPGMDVMREVPGMFHHACQMTAHHYGARYVIVDLSPSSAVFNRFAVLSSHGLIIPMCVDAANLEAVNNLAVPQLNTWFEQYHGAFIGSQGPNTRYPLPGNGGAPVVTRFLGAVFSRIGQAGAVRPIQQFKVLRDIFSSISNSLLPNLAQYGMRLPAAVEQQAANDAEQRAIAHVACQGIPRVPRGVIALFPEFHQLAYVGQRESIPVPYTQRHNYRKLRSPQHPIVAQYNIDCAAAIANVQPLPLPPPSEYLVFKHVASAVRNSHKLRTMRIRDQMDVVVDLIIQHA</sequence>
<dbReference type="AlphaFoldDB" id="A0AAW1PXZ6"/>
<comment type="caution">
    <text evidence="1">The sequence shown here is derived from an EMBL/GenBank/DDBJ whole genome shotgun (WGS) entry which is preliminary data.</text>
</comment>
<name>A0AAW1PXZ6_9CHLO</name>